<comment type="similarity">
    <text evidence="1">Belongs to the NAD(P)-dependent epimerase/dehydratase family. SDR39U1 subfamily.</text>
</comment>
<dbReference type="PANTHER" id="PTHR11092:SF0">
    <property type="entry name" value="EPIMERASE FAMILY PROTEIN SDR39U1"/>
    <property type="match status" value="1"/>
</dbReference>
<feature type="domain" description="NAD-dependent epimerase/dehydratase" evidence="2">
    <location>
        <begin position="4"/>
        <end position="190"/>
    </location>
</feature>
<sequence>MKVALTGASGFVGTALQNHFKECSVIDRKDDISMIVKKLEDVNVVINLAGAPIIKRWSDPYKKILLQSRIESTERLVKAINQSHVKHFISTSAIGIYPDDQKCDESCTEIADDFLGELAHKWEEEARLCEKPTTILRFGVILGKEGGALAQMLTPFRLGVGGIIGNGKMMTSWIAMKDLVRIYQFIIDKHLTGVFNAVSPNPVTNYVLTKALGKVLHRPTILPIPEFALRIMYGEASSVLTGSKEVYPTALQEQGFVFEYTDIEKALKHQLT</sequence>
<proteinExistence type="inferred from homology"/>
<dbReference type="Pfam" id="PF01370">
    <property type="entry name" value="Epimerase"/>
    <property type="match status" value="1"/>
</dbReference>
<dbReference type="InterPro" id="IPR036291">
    <property type="entry name" value="NAD(P)-bd_dom_sf"/>
</dbReference>
<accession>A0ABT7QR99</accession>
<organism evidence="4 5">
    <name type="scientific">Sulfurovum xiamenensis</name>
    <dbReference type="NCBI Taxonomy" id="3019066"/>
    <lineage>
        <taxon>Bacteria</taxon>
        <taxon>Pseudomonadati</taxon>
        <taxon>Campylobacterota</taxon>
        <taxon>Epsilonproteobacteria</taxon>
        <taxon>Campylobacterales</taxon>
        <taxon>Sulfurovaceae</taxon>
        <taxon>Sulfurovum</taxon>
    </lineage>
</organism>
<feature type="domain" description="DUF1731" evidence="3">
    <location>
        <begin position="224"/>
        <end position="269"/>
    </location>
</feature>
<dbReference type="NCBIfam" id="TIGR01777">
    <property type="entry name" value="yfcH"/>
    <property type="match status" value="1"/>
</dbReference>
<reference evidence="4" key="1">
    <citation type="submission" date="2023-01" db="EMBL/GenBank/DDBJ databases">
        <title>Sulfurovum sp. XTW-4 genome assembly.</title>
        <authorList>
            <person name="Wang J."/>
        </authorList>
    </citation>
    <scope>NUCLEOTIDE SEQUENCE</scope>
    <source>
        <strain evidence="4">XTW-4</strain>
    </source>
</reference>
<dbReference type="SUPFAM" id="SSF51735">
    <property type="entry name" value="NAD(P)-binding Rossmann-fold domains"/>
    <property type="match status" value="1"/>
</dbReference>
<dbReference type="Gene3D" id="3.40.50.720">
    <property type="entry name" value="NAD(P)-binding Rossmann-like Domain"/>
    <property type="match status" value="1"/>
</dbReference>
<evidence type="ECO:0000313" key="5">
    <source>
        <dbReference type="Proteomes" id="UP001169066"/>
    </source>
</evidence>
<evidence type="ECO:0000259" key="3">
    <source>
        <dbReference type="Pfam" id="PF08338"/>
    </source>
</evidence>
<evidence type="ECO:0000313" key="4">
    <source>
        <dbReference type="EMBL" id="MDM5263561.1"/>
    </source>
</evidence>
<name>A0ABT7QR99_9BACT</name>
<dbReference type="RefSeq" id="WP_008242449.1">
    <property type="nucleotide sequence ID" value="NZ_JAQIBC010000002.1"/>
</dbReference>
<dbReference type="Pfam" id="PF08338">
    <property type="entry name" value="DUF1731"/>
    <property type="match status" value="1"/>
</dbReference>
<evidence type="ECO:0000256" key="1">
    <source>
        <dbReference type="ARBA" id="ARBA00009353"/>
    </source>
</evidence>
<dbReference type="EMBL" id="JAQIBC010000002">
    <property type="protein sequence ID" value="MDM5263561.1"/>
    <property type="molecule type" value="Genomic_DNA"/>
</dbReference>
<keyword evidence="5" id="KW-1185">Reference proteome</keyword>
<dbReference type="InterPro" id="IPR001509">
    <property type="entry name" value="Epimerase_deHydtase"/>
</dbReference>
<dbReference type="InterPro" id="IPR013549">
    <property type="entry name" value="DUF1731"/>
</dbReference>
<dbReference type="Proteomes" id="UP001169066">
    <property type="component" value="Unassembled WGS sequence"/>
</dbReference>
<protein>
    <submittedName>
        <fullName evidence="4">TIGR01777 family oxidoreductase</fullName>
    </submittedName>
</protein>
<gene>
    <name evidence="4" type="ORF">PF327_05060</name>
</gene>
<comment type="caution">
    <text evidence="4">The sequence shown here is derived from an EMBL/GenBank/DDBJ whole genome shotgun (WGS) entry which is preliminary data.</text>
</comment>
<dbReference type="PANTHER" id="PTHR11092">
    <property type="entry name" value="SUGAR NUCLEOTIDE EPIMERASE RELATED"/>
    <property type="match status" value="1"/>
</dbReference>
<dbReference type="InterPro" id="IPR010099">
    <property type="entry name" value="SDR39U1"/>
</dbReference>
<evidence type="ECO:0000259" key="2">
    <source>
        <dbReference type="Pfam" id="PF01370"/>
    </source>
</evidence>